<evidence type="ECO:0000313" key="5">
    <source>
        <dbReference type="Proteomes" id="UP000646244"/>
    </source>
</evidence>
<dbReference type="PROSITE" id="PS50943">
    <property type="entry name" value="HTH_CROC1"/>
    <property type="match status" value="1"/>
</dbReference>
<dbReference type="Gene3D" id="1.10.260.40">
    <property type="entry name" value="lambda repressor-like DNA-binding domains"/>
    <property type="match status" value="1"/>
</dbReference>
<dbReference type="InterPro" id="IPR010982">
    <property type="entry name" value="Lambda_DNA-bd_dom_sf"/>
</dbReference>
<reference evidence="4" key="1">
    <citation type="journal article" date="2014" name="Int. J. Syst. Evol. Microbiol.">
        <title>Complete genome sequence of Corynebacterium casei LMG S-19264T (=DSM 44701T), isolated from a smear-ripened cheese.</title>
        <authorList>
            <consortium name="US DOE Joint Genome Institute (JGI-PGF)"/>
            <person name="Walter F."/>
            <person name="Albersmeier A."/>
            <person name="Kalinowski J."/>
            <person name="Ruckert C."/>
        </authorList>
    </citation>
    <scope>NUCLEOTIDE SEQUENCE</scope>
    <source>
        <strain evidence="4">JCM 4633</strain>
    </source>
</reference>
<dbReference type="CDD" id="cd00093">
    <property type="entry name" value="HTH_XRE"/>
    <property type="match status" value="1"/>
</dbReference>
<feature type="coiled-coil region" evidence="1">
    <location>
        <begin position="136"/>
        <end position="195"/>
    </location>
</feature>
<feature type="domain" description="HTH cro/C1-type" evidence="3">
    <location>
        <begin position="34"/>
        <end position="81"/>
    </location>
</feature>
<dbReference type="AlphaFoldDB" id="A0A918TH07"/>
<gene>
    <name evidence="4" type="ORF">GCM10010507_19970</name>
</gene>
<evidence type="ECO:0000256" key="1">
    <source>
        <dbReference type="SAM" id="Coils"/>
    </source>
</evidence>
<proteinExistence type="predicted"/>
<reference evidence="4" key="2">
    <citation type="submission" date="2020-09" db="EMBL/GenBank/DDBJ databases">
        <authorList>
            <person name="Sun Q."/>
            <person name="Ohkuma M."/>
        </authorList>
    </citation>
    <scope>NUCLEOTIDE SEQUENCE</scope>
    <source>
        <strain evidence="4">JCM 4633</strain>
    </source>
</reference>
<dbReference type="Pfam" id="PF13560">
    <property type="entry name" value="HTH_31"/>
    <property type="match status" value="1"/>
</dbReference>
<name>A0A918TH07_STRCJ</name>
<sequence length="421" mass="47783">MTEYQEQAIGPRPRALAPLSGGLRREERAFAEHLRDLRQRTGMTSTDLAAKLSVDATRLSRYLSGQSLPEPQLLTRLHRLLADQDTEHSVEEAAQESRALLYVAARSKGPLSARAYEVAELQEKLHHQQANTARSLAALQEELKCEREHRHRAEEEIKQLRQASALDRQDRQEQIRQLEAERDSALRRVAELEDLVAQTGAILRLQQDDVRHAEEMARATAGELQRWEGDAGPYAREYENGFPWLGPGVEQTCEGAVEALAELRDTSRDGQADGLIRRIAEKASPATVKDFYIALMQAGRSRDARRLLIALAEHCDALRLRQLSVLPGMVPKERIFYLSKSPSGEDRYEDVPFAQVVLDEASTNTPIDELARLVRSFAERGEKHLLDELVIGADLRPRAERRQLMEAGLRLPRRMKRFFLR</sequence>
<dbReference type="InterPro" id="IPR001387">
    <property type="entry name" value="Cro/C1-type_HTH"/>
</dbReference>
<dbReference type="RefSeq" id="WP_190109325.1">
    <property type="nucleotide sequence ID" value="NZ_BMVB01000005.1"/>
</dbReference>
<dbReference type="SUPFAM" id="SSF47413">
    <property type="entry name" value="lambda repressor-like DNA-binding domains"/>
    <property type="match status" value="1"/>
</dbReference>
<evidence type="ECO:0000259" key="3">
    <source>
        <dbReference type="PROSITE" id="PS50943"/>
    </source>
</evidence>
<evidence type="ECO:0000313" key="4">
    <source>
        <dbReference type="EMBL" id="GHC44874.1"/>
    </source>
</evidence>
<dbReference type="EMBL" id="BMVB01000005">
    <property type="protein sequence ID" value="GHC44874.1"/>
    <property type="molecule type" value="Genomic_DNA"/>
</dbReference>
<protein>
    <recommendedName>
        <fullName evidence="3">HTH cro/C1-type domain-containing protein</fullName>
    </recommendedName>
</protein>
<evidence type="ECO:0000256" key="2">
    <source>
        <dbReference type="SAM" id="MobiDB-lite"/>
    </source>
</evidence>
<comment type="caution">
    <text evidence="4">The sequence shown here is derived from an EMBL/GenBank/DDBJ whole genome shotgun (WGS) entry which is preliminary data.</text>
</comment>
<keyword evidence="1" id="KW-0175">Coiled coil</keyword>
<dbReference type="GO" id="GO:0003677">
    <property type="term" value="F:DNA binding"/>
    <property type="evidence" value="ECO:0007669"/>
    <property type="project" value="InterPro"/>
</dbReference>
<feature type="region of interest" description="Disordered" evidence="2">
    <location>
        <begin position="1"/>
        <end position="21"/>
    </location>
</feature>
<dbReference type="Proteomes" id="UP000646244">
    <property type="component" value="Unassembled WGS sequence"/>
</dbReference>
<organism evidence="4 5">
    <name type="scientific">Streptomyces cinnamoneus</name>
    <name type="common">Streptoverticillium cinnamoneum</name>
    <dbReference type="NCBI Taxonomy" id="53446"/>
    <lineage>
        <taxon>Bacteria</taxon>
        <taxon>Bacillati</taxon>
        <taxon>Actinomycetota</taxon>
        <taxon>Actinomycetes</taxon>
        <taxon>Kitasatosporales</taxon>
        <taxon>Streptomycetaceae</taxon>
        <taxon>Streptomyces</taxon>
        <taxon>Streptomyces cinnamoneus group</taxon>
    </lineage>
</organism>
<accession>A0A918TH07</accession>